<protein>
    <submittedName>
        <fullName evidence="1">Uncharacterized protein</fullName>
    </submittedName>
</protein>
<comment type="caution">
    <text evidence="1">The sequence shown here is derived from an EMBL/GenBank/DDBJ whole genome shotgun (WGS) entry which is preliminary data.</text>
</comment>
<accession>A0A392UJF7</accession>
<feature type="non-terminal residue" evidence="1">
    <location>
        <position position="35"/>
    </location>
</feature>
<sequence length="35" mass="3719">MRSLAAMGDMSRSKLLQVTRAVEKEVKGRSGVGLG</sequence>
<evidence type="ECO:0000313" key="1">
    <source>
        <dbReference type="EMBL" id="MCI72510.1"/>
    </source>
</evidence>
<evidence type="ECO:0000313" key="2">
    <source>
        <dbReference type="Proteomes" id="UP000265520"/>
    </source>
</evidence>
<dbReference type="Proteomes" id="UP000265520">
    <property type="component" value="Unassembled WGS sequence"/>
</dbReference>
<dbReference type="EMBL" id="LXQA010819518">
    <property type="protein sequence ID" value="MCI72510.1"/>
    <property type="molecule type" value="Genomic_DNA"/>
</dbReference>
<organism evidence="1 2">
    <name type="scientific">Trifolium medium</name>
    <dbReference type="NCBI Taxonomy" id="97028"/>
    <lineage>
        <taxon>Eukaryota</taxon>
        <taxon>Viridiplantae</taxon>
        <taxon>Streptophyta</taxon>
        <taxon>Embryophyta</taxon>
        <taxon>Tracheophyta</taxon>
        <taxon>Spermatophyta</taxon>
        <taxon>Magnoliopsida</taxon>
        <taxon>eudicotyledons</taxon>
        <taxon>Gunneridae</taxon>
        <taxon>Pentapetalae</taxon>
        <taxon>rosids</taxon>
        <taxon>fabids</taxon>
        <taxon>Fabales</taxon>
        <taxon>Fabaceae</taxon>
        <taxon>Papilionoideae</taxon>
        <taxon>50 kb inversion clade</taxon>
        <taxon>NPAAA clade</taxon>
        <taxon>Hologalegina</taxon>
        <taxon>IRL clade</taxon>
        <taxon>Trifolieae</taxon>
        <taxon>Trifolium</taxon>
    </lineage>
</organism>
<name>A0A392UJF7_9FABA</name>
<keyword evidence="2" id="KW-1185">Reference proteome</keyword>
<proteinExistence type="predicted"/>
<dbReference type="AlphaFoldDB" id="A0A392UJF7"/>
<reference evidence="1 2" key="1">
    <citation type="journal article" date="2018" name="Front. Plant Sci.">
        <title>Red Clover (Trifolium pratense) and Zigzag Clover (T. medium) - A Picture of Genomic Similarities and Differences.</title>
        <authorList>
            <person name="Dluhosova J."/>
            <person name="Istvanek J."/>
            <person name="Nedelnik J."/>
            <person name="Repkova J."/>
        </authorList>
    </citation>
    <scope>NUCLEOTIDE SEQUENCE [LARGE SCALE GENOMIC DNA]</scope>
    <source>
        <strain evidence="2">cv. 10/8</strain>
        <tissue evidence="1">Leaf</tissue>
    </source>
</reference>